<dbReference type="OrthoDB" id="9806267at2"/>
<dbReference type="SUPFAM" id="SSF53187">
    <property type="entry name" value="Zn-dependent exopeptidases"/>
    <property type="match status" value="1"/>
</dbReference>
<dbReference type="Pfam" id="PF01520">
    <property type="entry name" value="Amidase_3"/>
    <property type="match status" value="1"/>
</dbReference>
<dbReference type="PANTHER" id="PTHR30404:SF0">
    <property type="entry name" value="N-ACETYLMURAMOYL-L-ALANINE AMIDASE AMIC"/>
    <property type="match status" value="1"/>
</dbReference>
<reference evidence="4 5" key="1">
    <citation type="submission" date="2019-05" db="EMBL/GenBank/DDBJ databases">
        <title>Complete genome sequencing of Anaerostipes rhamnosivorans.</title>
        <authorList>
            <person name="Bui T.P.N."/>
            <person name="de Vos W.M."/>
        </authorList>
    </citation>
    <scope>NUCLEOTIDE SEQUENCE [LARGE SCALE GENOMIC DNA]</scope>
    <source>
        <strain evidence="4 5">1y2</strain>
    </source>
</reference>
<name>A0A4P8IDJ8_9FIRM</name>
<dbReference type="SMART" id="SM00646">
    <property type="entry name" value="Ami_3"/>
    <property type="match status" value="1"/>
</dbReference>
<keyword evidence="2" id="KW-0812">Transmembrane</keyword>
<dbReference type="RefSeq" id="WP_137327403.1">
    <property type="nucleotide sequence ID" value="NZ_CP040058.1"/>
</dbReference>
<dbReference type="CDD" id="cd02696">
    <property type="entry name" value="MurNAc-LAA"/>
    <property type="match status" value="1"/>
</dbReference>
<keyword evidence="1 4" id="KW-0378">Hydrolase</keyword>
<dbReference type="InterPro" id="IPR050695">
    <property type="entry name" value="N-acetylmuramoyl_amidase_3"/>
</dbReference>
<keyword evidence="2" id="KW-0472">Membrane</keyword>
<evidence type="ECO:0000313" key="5">
    <source>
        <dbReference type="Proteomes" id="UP000298653"/>
    </source>
</evidence>
<dbReference type="GO" id="GO:0030288">
    <property type="term" value="C:outer membrane-bounded periplasmic space"/>
    <property type="evidence" value="ECO:0007669"/>
    <property type="project" value="TreeGrafter"/>
</dbReference>
<dbReference type="GO" id="GO:0008745">
    <property type="term" value="F:N-acetylmuramoyl-L-alanine amidase activity"/>
    <property type="evidence" value="ECO:0007669"/>
    <property type="project" value="UniProtKB-EC"/>
</dbReference>
<accession>A0A4P8IDJ8</accession>
<dbReference type="AlphaFoldDB" id="A0A4P8IDJ8"/>
<keyword evidence="5" id="KW-1185">Reference proteome</keyword>
<dbReference type="Proteomes" id="UP000298653">
    <property type="component" value="Chromosome"/>
</dbReference>
<keyword evidence="2" id="KW-1133">Transmembrane helix</keyword>
<evidence type="ECO:0000256" key="1">
    <source>
        <dbReference type="ARBA" id="ARBA00022801"/>
    </source>
</evidence>
<evidence type="ECO:0000259" key="3">
    <source>
        <dbReference type="SMART" id="SM00646"/>
    </source>
</evidence>
<dbReference type="Gene3D" id="3.40.630.40">
    <property type="entry name" value="Zn-dependent exopeptidases"/>
    <property type="match status" value="1"/>
</dbReference>
<proteinExistence type="predicted"/>
<dbReference type="EC" id="3.5.1.28" evidence="4"/>
<evidence type="ECO:0000313" key="4">
    <source>
        <dbReference type="EMBL" id="QCP33774.1"/>
    </source>
</evidence>
<dbReference type="EMBL" id="CP040058">
    <property type="protein sequence ID" value="QCP33774.1"/>
    <property type="molecule type" value="Genomic_DNA"/>
</dbReference>
<feature type="transmembrane region" description="Helical" evidence="2">
    <location>
        <begin position="7"/>
        <end position="30"/>
    </location>
</feature>
<dbReference type="PANTHER" id="PTHR30404">
    <property type="entry name" value="N-ACETYLMURAMOYL-L-ALANINE AMIDASE"/>
    <property type="match status" value="1"/>
</dbReference>
<dbReference type="InterPro" id="IPR002508">
    <property type="entry name" value="MurNAc-LAA_cat"/>
</dbReference>
<gene>
    <name evidence="4" type="ORF">AR1Y2_0320</name>
</gene>
<feature type="domain" description="MurNAc-LAA" evidence="3">
    <location>
        <begin position="109"/>
        <end position="221"/>
    </location>
</feature>
<dbReference type="GO" id="GO:0009253">
    <property type="term" value="P:peptidoglycan catabolic process"/>
    <property type="evidence" value="ECO:0007669"/>
    <property type="project" value="InterPro"/>
</dbReference>
<organism evidence="4 5">
    <name type="scientific">Anaerostipes rhamnosivorans</name>
    <dbReference type="NCBI Taxonomy" id="1229621"/>
    <lineage>
        <taxon>Bacteria</taxon>
        <taxon>Bacillati</taxon>
        <taxon>Bacillota</taxon>
        <taxon>Clostridia</taxon>
        <taxon>Lachnospirales</taxon>
        <taxon>Lachnospiraceae</taxon>
        <taxon>Anaerostipes</taxon>
    </lineage>
</organism>
<protein>
    <submittedName>
        <fullName evidence="4">N-acetylmuramoyl-L-alanine amidase</fullName>
        <ecNumber evidence="4">3.5.1.28</ecNumber>
    </submittedName>
</protein>
<evidence type="ECO:0000256" key="2">
    <source>
        <dbReference type="SAM" id="Phobius"/>
    </source>
</evidence>
<dbReference type="KEGG" id="arf:AR1Y2_0320"/>
<sequence length="228" mass="25336">MKYRKQLLGVAVFCIVVLLYISSITLPIFVNQTIGKQNVIIIDPGHGGSDPGKVGSGSVLEKDINLSISKKLKTILEKKKFKVKMTRDGDYNLATSTTNVKVSDLSNRKQIIFDAEPVLVVSIHQNSYPSGDVHGAQVFYYQGSQKGKQLADCLQSSLVENLDPENHRVAKANSDYFLLRDNPYVTVIAECGFLSNEAEKQQLQDKSYQEKAAQAIYKGIQSYLSQEK</sequence>